<organism evidence="1 2">
    <name type="scientific">Solibacillus kalamii</name>
    <dbReference type="NCBI Taxonomy" id="1748298"/>
    <lineage>
        <taxon>Bacteria</taxon>
        <taxon>Bacillati</taxon>
        <taxon>Bacillota</taxon>
        <taxon>Bacilli</taxon>
        <taxon>Bacillales</taxon>
        <taxon>Caryophanaceae</taxon>
        <taxon>Solibacillus</taxon>
    </lineage>
</organism>
<name>A0ABX3ZJ96_9BACL</name>
<evidence type="ECO:0000313" key="2">
    <source>
        <dbReference type="Proteomes" id="UP000196594"/>
    </source>
</evidence>
<accession>A0ABX3ZJ96</accession>
<reference evidence="1 2" key="1">
    <citation type="journal article" date="2017" name="Int. J. Syst. Evol. Microbiol.">
        <title>Solibacillus kalamii sp. nov., isolated from a high-efficiency particulate arrestance filter system used in the International Space Station.</title>
        <authorList>
            <person name="Checinska Sielaff A."/>
            <person name="Kumar R.M."/>
            <person name="Pal D."/>
            <person name="Mayilraj S."/>
            <person name="Venkateswaran K."/>
        </authorList>
    </citation>
    <scope>NUCLEOTIDE SEQUENCE [LARGE SCALE GENOMIC DNA]</scope>
    <source>
        <strain evidence="1 2">ISSFR-015</strain>
    </source>
</reference>
<proteinExistence type="predicted"/>
<sequence>MNQYTNEFLYKLICSTIQATGLPIMLEEDHTGVNMSYNFITNVVSFDAYRLVEAAGELSSIPIDQYVKTITLHELGHAIDRPALDASLTRTLDYFDMRDQYSTKEIFKNPDLLGMIIEEHQMNIAFEETAWANAAILNQKLQIIDQNTFEMIKNHSLSTYIKNYEEDLAAYKQLLEQTELQPA</sequence>
<dbReference type="RefSeq" id="WP_087615885.1">
    <property type="nucleotide sequence ID" value="NZ_JAFBEY010000001.1"/>
</dbReference>
<protein>
    <submittedName>
        <fullName evidence="1">Integrase</fullName>
    </submittedName>
</protein>
<keyword evidence="2" id="KW-1185">Reference proteome</keyword>
<dbReference type="EMBL" id="NHNT01000002">
    <property type="protein sequence ID" value="OUZ39773.1"/>
    <property type="molecule type" value="Genomic_DNA"/>
</dbReference>
<dbReference type="Proteomes" id="UP000196594">
    <property type="component" value="Unassembled WGS sequence"/>
</dbReference>
<comment type="caution">
    <text evidence="1">The sequence shown here is derived from an EMBL/GenBank/DDBJ whole genome shotgun (WGS) entry which is preliminary data.</text>
</comment>
<gene>
    <name evidence="1" type="ORF">CBM15_04495</name>
</gene>
<evidence type="ECO:0000313" key="1">
    <source>
        <dbReference type="EMBL" id="OUZ39773.1"/>
    </source>
</evidence>